<protein>
    <recommendedName>
        <fullName evidence="5">DUF2809 domain-containing protein</fullName>
    </recommendedName>
</protein>
<evidence type="ECO:0000313" key="4">
    <source>
        <dbReference type="Proteomes" id="UP000189677"/>
    </source>
</evidence>
<keyword evidence="2" id="KW-0812">Transmembrane</keyword>
<dbReference type="Pfam" id="PF10990">
    <property type="entry name" value="DUF2809"/>
    <property type="match status" value="1"/>
</dbReference>
<evidence type="ECO:0000313" key="3">
    <source>
        <dbReference type="EMBL" id="AQU70807.1"/>
    </source>
</evidence>
<sequence length="147" mass="15026">MRVQARTRLVVAAVAVGVVGAGLGIRVVAGGDVAKYGGVGLYAVLVYVLAVLAAPRVRPVVAGVGAFAFSCAVELLQLSGVTEGPAERSVIVRLVLGSTFNAPDLLWYAIGAAVAAAAHTWVSGRRTARERRPGAPRAAVGGRWRGP</sequence>
<dbReference type="AlphaFoldDB" id="A0A1U9R2Y3"/>
<gene>
    <name evidence="3" type="ORF">BBN63_10600</name>
</gene>
<name>A0A1U9R2Y3_STRNV</name>
<feature type="region of interest" description="Disordered" evidence="1">
    <location>
        <begin position="126"/>
        <end position="147"/>
    </location>
</feature>
<dbReference type="EMBL" id="CP018047">
    <property type="protein sequence ID" value="AQU70807.1"/>
    <property type="molecule type" value="Genomic_DNA"/>
</dbReference>
<keyword evidence="2" id="KW-0472">Membrane</keyword>
<accession>A0A1U9R2Y3</accession>
<dbReference type="InterPro" id="IPR021257">
    <property type="entry name" value="DUF2809"/>
</dbReference>
<evidence type="ECO:0000256" key="1">
    <source>
        <dbReference type="SAM" id="MobiDB-lite"/>
    </source>
</evidence>
<dbReference type="Proteomes" id="UP000189677">
    <property type="component" value="Chromosome"/>
</dbReference>
<feature type="compositionally biased region" description="Low complexity" evidence="1">
    <location>
        <begin position="135"/>
        <end position="147"/>
    </location>
</feature>
<evidence type="ECO:0008006" key="5">
    <source>
        <dbReference type="Google" id="ProtNLM"/>
    </source>
</evidence>
<evidence type="ECO:0000256" key="2">
    <source>
        <dbReference type="SAM" id="Phobius"/>
    </source>
</evidence>
<organism evidence="3 4">
    <name type="scientific">Streptomyces niveus</name>
    <name type="common">Streptomyces spheroides</name>
    <dbReference type="NCBI Taxonomy" id="193462"/>
    <lineage>
        <taxon>Bacteria</taxon>
        <taxon>Bacillati</taxon>
        <taxon>Actinomycetota</taxon>
        <taxon>Actinomycetes</taxon>
        <taxon>Kitasatosporales</taxon>
        <taxon>Streptomycetaceae</taxon>
        <taxon>Streptomyces</taxon>
    </lineage>
</organism>
<feature type="transmembrane region" description="Helical" evidence="2">
    <location>
        <begin position="105"/>
        <end position="122"/>
    </location>
</feature>
<proteinExistence type="predicted"/>
<dbReference type="RefSeq" id="WP_078079484.1">
    <property type="nucleotide sequence ID" value="NZ_CP018047.1"/>
</dbReference>
<dbReference type="OrthoDB" id="3874273at2"/>
<reference evidence="3 4" key="1">
    <citation type="submission" date="2016-11" db="EMBL/GenBank/DDBJ databases">
        <title>Complete genome sequence of Streptomyces niveus SCSIO 3406.</title>
        <authorList>
            <person name="Zhu Q."/>
            <person name="Cheng W."/>
            <person name="Song Y."/>
            <person name="Li Q."/>
            <person name="Ju J."/>
        </authorList>
    </citation>
    <scope>NUCLEOTIDE SEQUENCE [LARGE SCALE GENOMIC DNA]</scope>
    <source>
        <strain evidence="3 4">SCSIO 3406</strain>
    </source>
</reference>
<keyword evidence="4" id="KW-1185">Reference proteome</keyword>
<feature type="transmembrane region" description="Helical" evidence="2">
    <location>
        <begin position="60"/>
        <end position="78"/>
    </location>
</feature>
<keyword evidence="2" id="KW-1133">Transmembrane helix</keyword>
<feature type="transmembrane region" description="Helical" evidence="2">
    <location>
        <begin position="34"/>
        <end position="53"/>
    </location>
</feature>
<dbReference type="KEGG" id="snw:BBN63_10600"/>